<proteinExistence type="predicted"/>
<gene>
    <name evidence="6" type="ORF">AKJ62_00955</name>
</gene>
<evidence type="ECO:0000256" key="5">
    <source>
        <dbReference type="SAM" id="Phobius"/>
    </source>
</evidence>
<evidence type="ECO:0000256" key="4">
    <source>
        <dbReference type="ARBA" id="ARBA00023136"/>
    </source>
</evidence>
<comment type="subcellular location">
    <subcellularLocation>
        <location evidence="1">Membrane</location>
        <topology evidence="1">Multi-pass membrane protein</topology>
    </subcellularLocation>
</comment>
<sequence length="86" mass="9098">MLVGLYGLMTKRNLIKQVLCIDITLVGVMLFFAGIGYVEGGSIPILPREGVVNPLPAALILPSLVVEVALTALALVIVLKIKGTKK</sequence>
<dbReference type="PANTHER" id="PTHR34583">
    <property type="entry name" value="ANTIPORTER SUBUNIT MNHC2-RELATED"/>
    <property type="match status" value="1"/>
</dbReference>
<keyword evidence="3 5" id="KW-1133">Transmembrane helix</keyword>
<dbReference type="EMBL" id="LHXL01000006">
    <property type="protein sequence ID" value="KXA90418.1"/>
    <property type="molecule type" value="Genomic_DNA"/>
</dbReference>
<evidence type="ECO:0000313" key="6">
    <source>
        <dbReference type="EMBL" id="KXA90418.1"/>
    </source>
</evidence>
<reference evidence="6 7" key="1">
    <citation type="journal article" date="2016" name="Sci. Rep.">
        <title>Metabolic traits of an uncultured archaeal lineage -MSBL1- from brine pools of the Red Sea.</title>
        <authorList>
            <person name="Mwirichia R."/>
            <person name="Alam I."/>
            <person name="Rashid M."/>
            <person name="Vinu M."/>
            <person name="Ba-Alawi W."/>
            <person name="Anthony Kamau A."/>
            <person name="Kamanda Ngugi D."/>
            <person name="Goker M."/>
            <person name="Klenk H.P."/>
            <person name="Bajic V."/>
            <person name="Stingl U."/>
        </authorList>
    </citation>
    <scope>NUCLEOTIDE SEQUENCE [LARGE SCALE GENOMIC DNA]</scope>
    <source>
        <strain evidence="6">SCGC-AAA259D14</strain>
    </source>
</reference>
<comment type="caution">
    <text evidence="6">The sequence shown here is derived from an EMBL/GenBank/DDBJ whole genome shotgun (WGS) entry which is preliminary data.</text>
</comment>
<keyword evidence="2 5" id="KW-0812">Transmembrane</keyword>
<dbReference type="InterPro" id="IPR039428">
    <property type="entry name" value="NUOK/Mnh_C1-like"/>
</dbReference>
<feature type="transmembrane region" description="Helical" evidence="5">
    <location>
        <begin position="18"/>
        <end position="38"/>
    </location>
</feature>
<keyword evidence="4 5" id="KW-0472">Membrane</keyword>
<keyword evidence="7" id="KW-1185">Reference proteome</keyword>
<accession>A0A133U8B5</accession>
<protein>
    <submittedName>
        <fullName evidence="6">Cation:proton antiporter</fullName>
    </submittedName>
</protein>
<organism evidence="6 7">
    <name type="scientific">candidate division MSBL1 archaeon SCGC-AAA259D14</name>
    <dbReference type="NCBI Taxonomy" id="1698261"/>
    <lineage>
        <taxon>Archaea</taxon>
        <taxon>Methanobacteriati</taxon>
        <taxon>Methanobacteriota</taxon>
        <taxon>candidate division MSBL1</taxon>
    </lineage>
</organism>
<dbReference type="InterPro" id="IPR050601">
    <property type="entry name" value="CPA3_antiporter_subunitC"/>
</dbReference>
<name>A0A133U8B5_9EURY</name>
<dbReference type="NCBIfam" id="NF005623">
    <property type="entry name" value="PRK07375.2-2"/>
    <property type="match status" value="1"/>
</dbReference>
<evidence type="ECO:0000256" key="2">
    <source>
        <dbReference type="ARBA" id="ARBA00022692"/>
    </source>
</evidence>
<feature type="transmembrane region" description="Helical" evidence="5">
    <location>
        <begin position="58"/>
        <end position="79"/>
    </location>
</feature>
<evidence type="ECO:0000313" key="7">
    <source>
        <dbReference type="Proteomes" id="UP000070589"/>
    </source>
</evidence>
<evidence type="ECO:0000256" key="3">
    <source>
        <dbReference type="ARBA" id="ARBA00022989"/>
    </source>
</evidence>
<dbReference type="Proteomes" id="UP000070589">
    <property type="component" value="Unassembled WGS sequence"/>
</dbReference>
<dbReference type="AlphaFoldDB" id="A0A133U8B5"/>
<evidence type="ECO:0000256" key="1">
    <source>
        <dbReference type="ARBA" id="ARBA00004141"/>
    </source>
</evidence>
<dbReference type="PANTHER" id="PTHR34583:SF3">
    <property type="entry name" value="MULTISUBUNIT SODIUM_HYDROGEN ANTIPORTER, MNHC SUBUNIT"/>
    <property type="match status" value="1"/>
</dbReference>
<dbReference type="Pfam" id="PF00420">
    <property type="entry name" value="Oxidored_q2"/>
    <property type="match status" value="1"/>
</dbReference>
<dbReference type="Gene3D" id="1.10.287.3510">
    <property type="match status" value="1"/>
</dbReference>
<dbReference type="GO" id="GO:0016020">
    <property type="term" value="C:membrane"/>
    <property type="evidence" value="ECO:0007669"/>
    <property type="project" value="UniProtKB-SubCell"/>
</dbReference>